<dbReference type="EMBL" id="SPPA01000001">
    <property type="protein sequence ID" value="TFV13313.1"/>
    <property type="molecule type" value="Genomic_DNA"/>
</dbReference>
<dbReference type="Gene3D" id="3.10.105.10">
    <property type="entry name" value="Dipeptide-binding Protein, Domain 3"/>
    <property type="match status" value="1"/>
</dbReference>
<dbReference type="RefSeq" id="WP_135053898.1">
    <property type="nucleotide sequence ID" value="NZ_JADGLC010000001.1"/>
</dbReference>
<dbReference type="PIRSF" id="PIRSF002741">
    <property type="entry name" value="MppA"/>
    <property type="match status" value="1"/>
</dbReference>
<organism evidence="6 7">
    <name type="scientific">Muribacter muris</name>
    <dbReference type="NCBI Taxonomy" id="67855"/>
    <lineage>
        <taxon>Bacteria</taxon>
        <taxon>Pseudomonadati</taxon>
        <taxon>Pseudomonadota</taxon>
        <taxon>Gammaproteobacteria</taxon>
        <taxon>Pasteurellales</taxon>
        <taxon>Pasteurellaceae</taxon>
        <taxon>Muribacter</taxon>
    </lineage>
</organism>
<dbReference type="GO" id="GO:1904680">
    <property type="term" value="F:peptide transmembrane transporter activity"/>
    <property type="evidence" value="ECO:0007669"/>
    <property type="project" value="TreeGrafter"/>
</dbReference>
<dbReference type="CDD" id="cd08504">
    <property type="entry name" value="PBP2_OppA"/>
    <property type="match status" value="1"/>
</dbReference>
<evidence type="ECO:0000313" key="7">
    <source>
        <dbReference type="Proteomes" id="UP000297396"/>
    </source>
</evidence>
<keyword evidence="3" id="KW-0813">Transport</keyword>
<keyword evidence="4" id="KW-0732">Signal</keyword>
<evidence type="ECO:0000259" key="5">
    <source>
        <dbReference type="Pfam" id="PF00496"/>
    </source>
</evidence>
<gene>
    <name evidence="6" type="ORF">E4T80_00275</name>
</gene>
<sequence>MMEYCYAQAVAFVKKYAKLTACLWLLTGCDPHPVPTENSQSPSPPRLKRAIYSAYLQLDPHFAKVSADAAPLRDLLVGLWTFDPKGQAVPALAKQQFSDDQQNWLFILDEQATWSNGEPVTAQDFVASWQRLADPAQKSPLAPYLIYMGVQNAKEISQGDLPPSALGVQALNPHTLQIRLRKANAQLPQMLAHSALLPTYHGLKPAENGDFISNGDYHLLERHPQTLILQANRQDLPFQQVAYQLITSKQNPQQFDVVENLLPHYQGEARTLPRLCTYFYEFNFADPMFSNKTVRQAVRAMISSAEVSRGVGLPNHSVLPRTMQTVQDRQLSTVSAEQLFSQLGLTPQQPLKFTLTYDAQGSHEAIAQRIAGILGRSDLLRVQLQAVDWRDLLAKRNAKAFQFIRSGWCADYADPMLFLTAFHSQSPDNKSGYANETVDRYLSELAEKPLSAAQRQQYIEAIAAQLDNDIAILPLFQYQRKMWIANDIQGVSPENASEVIYSKDLYRTKGK</sequence>
<feature type="domain" description="Solute-binding protein family 5" evidence="5">
    <location>
        <begin position="88"/>
        <end position="428"/>
    </location>
</feature>
<dbReference type="InterPro" id="IPR039424">
    <property type="entry name" value="SBP_5"/>
</dbReference>
<dbReference type="SUPFAM" id="SSF53850">
    <property type="entry name" value="Periplasmic binding protein-like II"/>
    <property type="match status" value="1"/>
</dbReference>
<proteinExistence type="inferred from homology"/>
<evidence type="ECO:0000256" key="3">
    <source>
        <dbReference type="ARBA" id="ARBA00022448"/>
    </source>
</evidence>
<protein>
    <submittedName>
        <fullName evidence="6">Peptide ABC transporter substrate-binding protein</fullName>
    </submittedName>
</protein>
<dbReference type="GO" id="GO:0015833">
    <property type="term" value="P:peptide transport"/>
    <property type="evidence" value="ECO:0007669"/>
    <property type="project" value="TreeGrafter"/>
</dbReference>
<dbReference type="AlphaFoldDB" id="A0A4Y9K5I8"/>
<dbReference type="FunFam" id="3.90.76.10:FF:000001">
    <property type="entry name" value="Oligopeptide ABC transporter substrate-binding protein"/>
    <property type="match status" value="1"/>
</dbReference>
<comment type="caution">
    <text evidence="6">The sequence shown here is derived from an EMBL/GenBank/DDBJ whole genome shotgun (WGS) entry which is preliminary data.</text>
</comment>
<dbReference type="Gene3D" id="3.90.76.10">
    <property type="entry name" value="Dipeptide-binding Protein, Domain 1"/>
    <property type="match status" value="1"/>
</dbReference>
<dbReference type="OrthoDB" id="9801912at2"/>
<dbReference type="PANTHER" id="PTHR30290:SF10">
    <property type="entry name" value="PERIPLASMIC OLIGOPEPTIDE-BINDING PROTEIN-RELATED"/>
    <property type="match status" value="1"/>
</dbReference>
<dbReference type="Gene3D" id="3.40.190.10">
    <property type="entry name" value="Periplasmic binding protein-like II"/>
    <property type="match status" value="1"/>
</dbReference>
<dbReference type="InterPro" id="IPR000914">
    <property type="entry name" value="SBP_5_dom"/>
</dbReference>
<dbReference type="GO" id="GO:0043190">
    <property type="term" value="C:ATP-binding cassette (ABC) transporter complex"/>
    <property type="evidence" value="ECO:0007669"/>
    <property type="project" value="InterPro"/>
</dbReference>
<reference evidence="6 7" key="1">
    <citation type="submission" date="2019-03" db="EMBL/GenBank/DDBJ databases">
        <title>Diversity of the mouse oral microbiome.</title>
        <authorList>
            <person name="Joseph S."/>
            <person name="Aduse-Opoku J."/>
            <person name="Curtis M."/>
            <person name="Wade W."/>
            <person name="Hashim A."/>
        </authorList>
    </citation>
    <scope>NUCLEOTIDE SEQUENCE [LARGE SCALE GENOMIC DNA]</scope>
    <source>
        <strain evidence="6 7">WT12</strain>
    </source>
</reference>
<evidence type="ECO:0000313" key="6">
    <source>
        <dbReference type="EMBL" id="TFV13313.1"/>
    </source>
</evidence>
<dbReference type="GO" id="GO:0030288">
    <property type="term" value="C:outer membrane-bounded periplasmic space"/>
    <property type="evidence" value="ECO:0007669"/>
    <property type="project" value="TreeGrafter"/>
</dbReference>
<name>A0A4Y9K5I8_9PAST</name>
<accession>A0A4Y9K5I8</accession>
<evidence type="ECO:0000256" key="2">
    <source>
        <dbReference type="ARBA" id="ARBA00005695"/>
    </source>
</evidence>
<comment type="similarity">
    <text evidence="2">Belongs to the bacterial solute-binding protein 5 family.</text>
</comment>
<evidence type="ECO:0000256" key="4">
    <source>
        <dbReference type="ARBA" id="ARBA00022729"/>
    </source>
</evidence>
<dbReference type="Pfam" id="PF00496">
    <property type="entry name" value="SBP_bac_5"/>
    <property type="match status" value="1"/>
</dbReference>
<evidence type="ECO:0000256" key="1">
    <source>
        <dbReference type="ARBA" id="ARBA00004196"/>
    </source>
</evidence>
<dbReference type="InterPro" id="IPR030678">
    <property type="entry name" value="Peptide/Ni-bd"/>
</dbReference>
<dbReference type="PANTHER" id="PTHR30290">
    <property type="entry name" value="PERIPLASMIC BINDING COMPONENT OF ABC TRANSPORTER"/>
    <property type="match status" value="1"/>
</dbReference>
<comment type="subcellular location">
    <subcellularLocation>
        <location evidence="1">Cell envelope</location>
    </subcellularLocation>
</comment>
<dbReference type="Proteomes" id="UP000297396">
    <property type="component" value="Unassembled WGS sequence"/>
</dbReference>